<dbReference type="InterPro" id="IPR016186">
    <property type="entry name" value="C-type_lectin-like/link_sf"/>
</dbReference>
<name>A0AAD8BX57_BIOPF</name>
<dbReference type="AlphaFoldDB" id="A0AAD8BX57"/>
<protein>
    <submittedName>
        <fullName evidence="6">C-type lectin domain family 3 member A-like isoform X2</fullName>
    </submittedName>
</protein>
<reference evidence="6" key="1">
    <citation type="journal article" date="2023" name="PLoS Negl. Trop. Dis.">
        <title>A genome sequence for Biomphalaria pfeifferi, the major vector snail for the human-infecting parasite Schistosoma mansoni.</title>
        <authorList>
            <person name="Bu L."/>
            <person name="Lu L."/>
            <person name="Laidemitt M.R."/>
            <person name="Zhang S.M."/>
            <person name="Mutuku M."/>
            <person name="Mkoji G."/>
            <person name="Steinauer M."/>
            <person name="Loker E.S."/>
        </authorList>
    </citation>
    <scope>NUCLEOTIDE SEQUENCE</scope>
    <source>
        <strain evidence="6">KasaAsao</strain>
    </source>
</reference>
<reference evidence="6" key="2">
    <citation type="submission" date="2023-04" db="EMBL/GenBank/DDBJ databases">
        <authorList>
            <person name="Bu L."/>
            <person name="Lu L."/>
            <person name="Laidemitt M.R."/>
            <person name="Zhang S.M."/>
            <person name="Mutuku M."/>
            <person name="Mkoji G."/>
            <person name="Steinauer M."/>
            <person name="Loker E.S."/>
        </authorList>
    </citation>
    <scope>NUCLEOTIDE SEQUENCE</scope>
    <source>
        <strain evidence="6">KasaAsao</strain>
        <tissue evidence="6">Whole Snail</tissue>
    </source>
</reference>
<evidence type="ECO:0000259" key="5">
    <source>
        <dbReference type="PROSITE" id="PS50041"/>
    </source>
</evidence>
<dbReference type="InterPro" id="IPR051663">
    <property type="entry name" value="CLec_Tetranectin-domain"/>
</dbReference>
<dbReference type="SMART" id="SM00034">
    <property type="entry name" value="CLECT"/>
    <property type="match status" value="1"/>
</dbReference>
<keyword evidence="4" id="KW-0430">Lectin</keyword>
<dbReference type="PANTHER" id="PTHR22799:SF1">
    <property type="entry name" value="C-TYPE LECTIN DOMAIN FAMILY 11 MEMBER A"/>
    <property type="match status" value="1"/>
</dbReference>
<dbReference type="GO" id="GO:0008083">
    <property type="term" value="F:growth factor activity"/>
    <property type="evidence" value="ECO:0007669"/>
    <property type="project" value="TreeGrafter"/>
</dbReference>
<evidence type="ECO:0000256" key="4">
    <source>
        <dbReference type="ARBA" id="ARBA00022734"/>
    </source>
</evidence>
<feature type="domain" description="C-type lectin" evidence="5">
    <location>
        <begin position="254"/>
        <end position="358"/>
    </location>
</feature>
<comment type="caution">
    <text evidence="6">The sequence shown here is derived from an EMBL/GenBank/DDBJ whole genome shotgun (WGS) entry which is preliminary data.</text>
</comment>
<evidence type="ECO:0000256" key="2">
    <source>
        <dbReference type="ARBA" id="ARBA00022525"/>
    </source>
</evidence>
<organism evidence="6 7">
    <name type="scientific">Biomphalaria pfeifferi</name>
    <name type="common">Bloodfluke planorb</name>
    <name type="synonym">Freshwater snail</name>
    <dbReference type="NCBI Taxonomy" id="112525"/>
    <lineage>
        <taxon>Eukaryota</taxon>
        <taxon>Metazoa</taxon>
        <taxon>Spiralia</taxon>
        <taxon>Lophotrochozoa</taxon>
        <taxon>Mollusca</taxon>
        <taxon>Gastropoda</taxon>
        <taxon>Heterobranchia</taxon>
        <taxon>Euthyneura</taxon>
        <taxon>Panpulmonata</taxon>
        <taxon>Hygrophila</taxon>
        <taxon>Lymnaeoidea</taxon>
        <taxon>Planorbidae</taxon>
        <taxon>Biomphalaria</taxon>
    </lineage>
</organism>
<dbReference type="EMBL" id="JASAOG010000029">
    <property type="protein sequence ID" value="KAK0061702.1"/>
    <property type="molecule type" value="Genomic_DNA"/>
</dbReference>
<dbReference type="SUPFAM" id="SSF56436">
    <property type="entry name" value="C-type lectin-like"/>
    <property type="match status" value="1"/>
</dbReference>
<dbReference type="InterPro" id="IPR001304">
    <property type="entry name" value="C-type_lectin-like"/>
</dbReference>
<dbReference type="GO" id="GO:0005615">
    <property type="term" value="C:extracellular space"/>
    <property type="evidence" value="ECO:0007669"/>
    <property type="project" value="TreeGrafter"/>
</dbReference>
<gene>
    <name evidence="6" type="ORF">Bpfe_009084</name>
</gene>
<dbReference type="PROSITE" id="PS50041">
    <property type="entry name" value="C_TYPE_LECTIN_2"/>
    <property type="match status" value="1"/>
</dbReference>
<evidence type="ECO:0000256" key="1">
    <source>
        <dbReference type="ARBA" id="ARBA00004613"/>
    </source>
</evidence>
<evidence type="ECO:0000256" key="3">
    <source>
        <dbReference type="ARBA" id="ARBA00022729"/>
    </source>
</evidence>
<dbReference type="PANTHER" id="PTHR22799">
    <property type="entry name" value="TETRANECTIN-RELATED"/>
    <property type="match status" value="1"/>
</dbReference>
<comment type="subcellular location">
    <subcellularLocation>
        <location evidence="1">Secreted</location>
    </subcellularLocation>
</comment>
<keyword evidence="7" id="KW-1185">Reference proteome</keyword>
<proteinExistence type="predicted"/>
<dbReference type="Pfam" id="PF00059">
    <property type="entry name" value="Lectin_C"/>
    <property type="match status" value="1"/>
</dbReference>
<dbReference type="Gene3D" id="3.10.100.10">
    <property type="entry name" value="Mannose-Binding Protein A, subunit A"/>
    <property type="match status" value="1"/>
</dbReference>
<accession>A0AAD8BX57</accession>
<dbReference type="GO" id="GO:0030246">
    <property type="term" value="F:carbohydrate binding"/>
    <property type="evidence" value="ECO:0007669"/>
    <property type="project" value="UniProtKB-KW"/>
</dbReference>
<dbReference type="InterPro" id="IPR016187">
    <property type="entry name" value="CTDL_fold"/>
</dbReference>
<evidence type="ECO:0000313" key="7">
    <source>
        <dbReference type="Proteomes" id="UP001233172"/>
    </source>
</evidence>
<dbReference type="Proteomes" id="UP001233172">
    <property type="component" value="Unassembled WGS sequence"/>
</dbReference>
<evidence type="ECO:0000313" key="6">
    <source>
        <dbReference type="EMBL" id="KAK0061702.1"/>
    </source>
</evidence>
<sequence length="384" mass="43467">MYSLKLVVYFFLYLQTNRYVQMVTQVTLVCIYCSLLQVAGNGLKLDVQPGHIEPGSTRYLVINCSMSSLIQSAMLYLNSLSVFKVTNESQAIEIASISVFGGYIDANNSDGFGSGVIDNNGGSYVSFNWLFPNWHMTGEYLCEAIGVGQSRKPSTLSVRANVVSGEVSFLALSDILRSYQIENLKKDEKLNSVFETLSKKSEDWRIFKENITKQTSENSQKLAYIQSASTNLTNSFHEAKSRTLETLFFQSSLYHGRRYFLTKQLILFTLTSAQASCQEYGGYLAEIDDEDELDFLRRFLGSYTYLIGVWISGSDEQVEGHWVSSRNNNALKYLKWGKSEPDQGRSQNCLNLWAGYNWFMGSFFCSCIRPELDTAYLCEIEDTS</sequence>
<keyword evidence="3" id="KW-0732">Signal</keyword>
<dbReference type="CDD" id="cd00037">
    <property type="entry name" value="CLECT"/>
    <property type="match status" value="1"/>
</dbReference>
<keyword evidence="2" id="KW-0964">Secreted</keyword>